<dbReference type="EC" id="2.7.11.1" evidence="4"/>
<keyword evidence="4" id="KW-0808">Transferase</keyword>
<evidence type="ECO:0000313" key="4">
    <source>
        <dbReference type="EMBL" id="KAK9696380.1"/>
    </source>
</evidence>
<dbReference type="GO" id="GO:0004674">
    <property type="term" value="F:protein serine/threonine kinase activity"/>
    <property type="evidence" value="ECO:0007669"/>
    <property type="project" value="UniProtKB-EC"/>
</dbReference>
<dbReference type="GO" id="GO:0003743">
    <property type="term" value="F:translation initiation factor activity"/>
    <property type="evidence" value="ECO:0007669"/>
    <property type="project" value="UniProtKB-KW"/>
</dbReference>
<dbReference type="Proteomes" id="UP001479436">
    <property type="component" value="Unassembled WGS sequence"/>
</dbReference>
<organism evidence="4 5">
    <name type="scientific">Basidiobolus ranarum</name>
    <dbReference type="NCBI Taxonomy" id="34480"/>
    <lineage>
        <taxon>Eukaryota</taxon>
        <taxon>Fungi</taxon>
        <taxon>Fungi incertae sedis</taxon>
        <taxon>Zoopagomycota</taxon>
        <taxon>Entomophthoromycotina</taxon>
        <taxon>Basidiobolomycetes</taxon>
        <taxon>Basidiobolales</taxon>
        <taxon>Basidiobolaceae</taxon>
        <taxon>Basidiobolus</taxon>
    </lineage>
</organism>
<evidence type="ECO:0000256" key="2">
    <source>
        <dbReference type="ARBA" id="ARBA00022840"/>
    </source>
</evidence>
<keyword evidence="2" id="KW-0067">ATP-binding</keyword>
<evidence type="ECO:0000259" key="3">
    <source>
        <dbReference type="Pfam" id="PF12745"/>
    </source>
</evidence>
<keyword evidence="4" id="KW-0396">Initiation factor</keyword>
<proteinExistence type="predicted"/>
<name>A0ABR2VSL6_9FUNG</name>
<protein>
    <submittedName>
        <fullName evidence="4">Eukaryotic translation initiation factor 2-alpha kinase</fullName>
        <ecNumber evidence="4">2.7.11.1</ecNumber>
    </submittedName>
</protein>
<reference evidence="4 5" key="1">
    <citation type="submission" date="2023-04" db="EMBL/GenBank/DDBJ databases">
        <title>Genome of Basidiobolus ranarum AG-B5.</title>
        <authorList>
            <person name="Stajich J.E."/>
            <person name="Carter-House D."/>
            <person name="Gryganskyi A."/>
        </authorList>
    </citation>
    <scope>NUCLEOTIDE SEQUENCE [LARGE SCALE GENOMIC DNA]</scope>
    <source>
        <strain evidence="4 5">AG-B5</strain>
    </source>
</reference>
<gene>
    <name evidence="4" type="primary">GCN2_3</name>
    <name evidence="4" type="ORF">K7432_012494</name>
</gene>
<sequence length="62" mass="7722">MLDCDVLDDESFRRVLDITPLHHREYLNNVQNTMEKLKENDNHKCVWLYSYRDDWNVLYEFQ</sequence>
<dbReference type="InterPro" id="IPR024435">
    <property type="entry name" value="HisRS-related_dom"/>
</dbReference>
<feature type="domain" description="Histidyl tRNA synthetase-related" evidence="3">
    <location>
        <begin position="6"/>
        <end position="60"/>
    </location>
</feature>
<accession>A0ABR2VSL6</accession>
<dbReference type="EMBL" id="JASJQH010007970">
    <property type="protein sequence ID" value="KAK9696380.1"/>
    <property type="molecule type" value="Genomic_DNA"/>
</dbReference>
<keyword evidence="4" id="KW-0648">Protein biosynthesis</keyword>
<keyword evidence="4" id="KW-0418">Kinase</keyword>
<evidence type="ECO:0000313" key="5">
    <source>
        <dbReference type="Proteomes" id="UP001479436"/>
    </source>
</evidence>
<comment type="caution">
    <text evidence="4">The sequence shown here is derived from an EMBL/GenBank/DDBJ whole genome shotgun (WGS) entry which is preliminary data.</text>
</comment>
<evidence type="ECO:0000256" key="1">
    <source>
        <dbReference type="ARBA" id="ARBA00022741"/>
    </source>
</evidence>
<keyword evidence="1" id="KW-0547">Nucleotide-binding</keyword>
<dbReference type="Pfam" id="PF12745">
    <property type="entry name" value="HGTP_anticodon2"/>
    <property type="match status" value="1"/>
</dbReference>
<keyword evidence="5" id="KW-1185">Reference proteome</keyword>